<accession>A0A317JNU6</accession>
<organism evidence="4 5">
    <name type="scientific">Candidatus Cerribacteria bacterium 'Amazon FNV 2010 28 9'</name>
    <dbReference type="NCBI Taxonomy" id="2081795"/>
    <lineage>
        <taxon>Bacteria</taxon>
        <taxon>Candidatus Cerribacteria</taxon>
    </lineage>
</organism>
<dbReference type="Gene3D" id="3.90.79.10">
    <property type="entry name" value="Nucleoside Triphosphate Pyrophosphohydrolase"/>
    <property type="match status" value="1"/>
</dbReference>
<dbReference type="EMBL" id="PSRQ01000032">
    <property type="protein sequence ID" value="PWU23462.1"/>
    <property type="molecule type" value="Genomic_DNA"/>
</dbReference>
<keyword evidence="2" id="KW-0378">Hydrolase</keyword>
<evidence type="ECO:0000313" key="4">
    <source>
        <dbReference type="EMBL" id="PWU23462.1"/>
    </source>
</evidence>
<dbReference type="PROSITE" id="PS51462">
    <property type="entry name" value="NUDIX"/>
    <property type="match status" value="1"/>
</dbReference>
<feature type="domain" description="Nudix hydrolase" evidence="3">
    <location>
        <begin position="27"/>
        <end position="156"/>
    </location>
</feature>
<evidence type="ECO:0000313" key="5">
    <source>
        <dbReference type="Proteomes" id="UP000246104"/>
    </source>
</evidence>
<dbReference type="GO" id="GO:0016787">
    <property type="term" value="F:hydrolase activity"/>
    <property type="evidence" value="ECO:0007669"/>
    <property type="project" value="UniProtKB-KW"/>
</dbReference>
<gene>
    <name evidence="4" type="ORF">C5B42_02815</name>
</gene>
<dbReference type="InterPro" id="IPR000086">
    <property type="entry name" value="NUDIX_hydrolase_dom"/>
</dbReference>
<proteinExistence type="predicted"/>
<dbReference type="PROSITE" id="PS00893">
    <property type="entry name" value="NUDIX_BOX"/>
    <property type="match status" value="1"/>
</dbReference>
<dbReference type="AlphaFoldDB" id="A0A317JNU6"/>
<dbReference type="PANTHER" id="PTHR43046:SF14">
    <property type="entry name" value="MUTT_NUDIX FAMILY PROTEIN"/>
    <property type="match status" value="1"/>
</dbReference>
<evidence type="ECO:0000259" key="3">
    <source>
        <dbReference type="PROSITE" id="PS51462"/>
    </source>
</evidence>
<evidence type="ECO:0000256" key="1">
    <source>
        <dbReference type="ARBA" id="ARBA00001946"/>
    </source>
</evidence>
<dbReference type="InterPro" id="IPR015797">
    <property type="entry name" value="NUDIX_hydrolase-like_dom_sf"/>
</dbReference>
<dbReference type="PANTHER" id="PTHR43046">
    <property type="entry name" value="GDP-MANNOSE MANNOSYL HYDROLASE"/>
    <property type="match status" value="1"/>
</dbReference>
<dbReference type="InterPro" id="IPR020084">
    <property type="entry name" value="NUDIX_hydrolase_CS"/>
</dbReference>
<protein>
    <recommendedName>
        <fullName evidence="3">Nudix hydrolase domain-containing protein</fullName>
    </recommendedName>
</protein>
<comment type="caution">
    <text evidence="4">The sequence shown here is derived from an EMBL/GenBank/DDBJ whole genome shotgun (WGS) entry which is preliminary data.</text>
</comment>
<reference evidence="4 5" key="1">
    <citation type="submission" date="2018-02" db="EMBL/GenBank/DDBJ databases">
        <title>Genomic Reconstructions from Amazon Rainforest and Pasture Soil Reveal Novel Insights into the Physiology of Candidate Phyla in Tropical Sites.</title>
        <authorList>
            <person name="Kroeger M.E."/>
            <person name="Delmont T."/>
            <person name="Eren A.M."/>
            <person name="Guo J."/>
            <person name="Meyer K.M."/>
            <person name="Khan K."/>
            <person name="Rodrigues J.L.M."/>
            <person name="Bohannan B.J.M."/>
            <person name="Tringe S."/>
            <person name="Borges C.D."/>
            <person name="Tiedje J."/>
            <person name="Tsai S.M."/>
            <person name="Nusslein K."/>
        </authorList>
    </citation>
    <scope>NUCLEOTIDE SEQUENCE [LARGE SCALE GENOMIC DNA]</scope>
    <source>
        <strain evidence="4">Amazon FNV 2010 28 9</strain>
    </source>
</reference>
<dbReference type="SUPFAM" id="SSF55811">
    <property type="entry name" value="Nudix"/>
    <property type="match status" value="1"/>
</dbReference>
<sequence length="274" mass="31854">MNSTLPKQHHFINANLEPVEYDGSPITWRISAYALIIKDGKLLIGKSKFEKHYDVIGGGIELGETIEEALHREALEEGGVTIKIGKLLFAATDWFYHRKGNFHETLQLYYEAQIVRDIESPTDPDIEQARFIPLEEIGSVYPLSVSPQVDTLIKHYLRQKMVFHGIIIEESLIDNRMLNEFSIKKVRVTTEEDPTQRWHLYFVEGTNKQIEQLVNNLKPQKWYAHFWSGDRIIVVFPHKLFIFSHTSKETWKEAVEYGISIGIPQDQLTFEIEE</sequence>
<name>A0A317JNU6_9BACT</name>
<evidence type="ECO:0000256" key="2">
    <source>
        <dbReference type="ARBA" id="ARBA00022801"/>
    </source>
</evidence>
<dbReference type="Pfam" id="PF00293">
    <property type="entry name" value="NUDIX"/>
    <property type="match status" value="1"/>
</dbReference>
<dbReference type="Proteomes" id="UP000246104">
    <property type="component" value="Unassembled WGS sequence"/>
</dbReference>
<comment type="cofactor">
    <cofactor evidence="1">
        <name>Mg(2+)</name>
        <dbReference type="ChEBI" id="CHEBI:18420"/>
    </cofactor>
</comment>